<proteinExistence type="inferred from homology"/>
<evidence type="ECO:0000256" key="8">
    <source>
        <dbReference type="ARBA" id="ARBA00023224"/>
    </source>
</evidence>
<keyword evidence="5 9" id="KW-0297">G-protein coupled receptor</keyword>
<feature type="transmembrane region" description="Helical" evidence="10">
    <location>
        <begin position="307"/>
        <end position="332"/>
    </location>
</feature>
<evidence type="ECO:0000259" key="11">
    <source>
        <dbReference type="PROSITE" id="PS50262"/>
    </source>
</evidence>
<dbReference type="WBParaSite" id="SMUV_0000849801-mRNA-1">
    <property type="protein sequence ID" value="SMUV_0000849801-mRNA-1"/>
    <property type="gene ID" value="SMUV_0000849801"/>
</dbReference>
<evidence type="ECO:0000256" key="4">
    <source>
        <dbReference type="ARBA" id="ARBA00022989"/>
    </source>
</evidence>
<dbReference type="STRING" id="451379.A0A0N5AUG3"/>
<comment type="subcellular location">
    <subcellularLocation>
        <location evidence="1">Cell membrane</location>
        <topology evidence="1">Multi-pass membrane protein</topology>
    </subcellularLocation>
</comment>
<feature type="transmembrane region" description="Helical" evidence="10">
    <location>
        <begin position="154"/>
        <end position="177"/>
    </location>
</feature>
<dbReference type="GO" id="GO:0004930">
    <property type="term" value="F:G protein-coupled receptor activity"/>
    <property type="evidence" value="ECO:0007669"/>
    <property type="project" value="UniProtKB-KW"/>
</dbReference>
<keyword evidence="4 10" id="KW-1133">Transmembrane helix</keyword>
<evidence type="ECO:0000313" key="13">
    <source>
        <dbReference type="WBParaSite" id="SMUV_0000849801-mRNA-1"/>
    </source>
</evidence>
<accession>A0A0N5AUG3</accession>
<keyword evidence="6 10" id="KW-0472">Membrane</keyword>
<dbReference type="AlphaFoldDB" id="A0A0N5AUG3"/>
<dbReference type="GO" id="GO:0005886">
    <property type="term" value="C:plasma membrane"/>
    <property type="evidence" value="ECO:0007669"/>
    <property type="project" value="UniProtKB-SubCell"/>
</dbReference>
<feature type="transmembrane region" description="Helical" evidence="10">
    <location>
        <begin position="35"/>
        <end position="63"/>
    </location>
</feature>
<dbReference type="InterPro" id="IPR017452">
    <property type="entry name" value="GPCR_Rhodpsn_7TM"/>
</dbReference>
<feature type="transmembrane region" description="Helical" evidence="10">
    <location>
        <begin position="75"/>
        <end position="94"/>
    </location>
</feature>
<comment type="similarity">
    <text evidence="9">Belongs to the G-protein coupled receptor 1 family.</text>
</comment>
<dbReference type="PROSITE" id="PS00237">
    <property type="entry name" value="G_PROTEIN_RECEP_F1_1"/>
    <property type="match status" value="1"/>
</dbReference>
<keyword evidence="12" id="KW-1185">Reference proteome</keyword>
<evidence type="ECO:0000256" key="6">
    <source>
        <dbReference type="ARBA" id="ARBA00023136"/>
    </source>
</evidence>
<reference evidence="13" key="1">
    <citation type="submission" date="2017-02" db="UniProtKB">
        <authorList>
            <consortium name="WormBaseParasite"/>
        </authorList>
    </citation>
    <scope>IDENTIFICATION</scope>
</reference>
<dbReference type="PRINTS" id="PR00237">
    <property type="entry name" value="GPCRRHODOPSN"/>
</dbReference>
<name>A0A0N5AUG3_9BILA</name>
<dbReference type="PROSITE" id="PS50262">
    <property type="entry name" value="G_PROTEIN_RECEP_F1_2"/>
    <property type="match status" value="1"/>
</dbReference>
<dbReference type="CDD" id="cd00637">
    <property type="entry name" value="7tm_classA_rhodopsin-like"/>
    <property type="match status" value="1"/>
</dbReference>
<dbReference type="PANTHER" id="PTHR24229:SF53">
    <property type="entry name" value="NEUROPEPTIDE RECEPTOR 18"/>
    <property type="match status" value="1"/>
</dbReference>
<feature type="domain" description="G-protein coupled receptors family 1 profile" evidence="11">
    <location>
        <begin position="52"/>
        <end position="329"/>
    </location>
</feature>
<evidence type="ECO:0000256" key="9">
    <source>
        <dbReference type="RuleBase" id="RU000688"/>
    </source>
</evidence>
<dbReference type="GO" id="GO:0043005">
    <property type="term" value="C:neuron projection"/>
    <property type="evidence" value="ECO:0007669"/>
    <property type="project" value="TreeGrafter"/>
</dbReference>
<evidence type="ECO:0000313" key="12">
    <source>
        <dbReference type="Proteomes" id="UP000046393"/>
    </source>
</evidence>
<evidence type="ECO:0000256" key="10">
    <source>
        <dbReference type="SAM" id="Phobius"/>
    </source>
</evidence>
<dbReference type="Gene3D" id="1.20.1070.10">
    <property type="entry name" value="Rhodopsin 7-helix transmembrane proteins"/>
    <property type="match status" value="1"/>
</dbReference>
<keyword evidence="8 9" id="KW-0807">Transducer</keyword>
<keyword evidence="3 9" id="KW-0812">Transmembrane</keyword>
<dbReference type="PANTHER" id="PTHR24229">
    <property type="entry name" value="NEUROPEPTIDES RECEPTOR"/>
    <property type="match status" value="1"/>
</dbReference>
<dbReference type="GO" id="GO:0042277">
    <property type="term" value="F:peptide binding"/>
    <property type="evidence" value="ECO:0007669"/>
    <property type="project" value="TreeGrafter"/>
</dbReference>
<dbReference type="InterPro" id="IPR000276">
    <property type="entry name" value="GPCR_Rhodpsn"/>
</dbReference>
<keyword evidence="7 9" id="KW-0675">Receptor</keyword>
<feature type="transmembrane region" description="Helical" evidence="10">
    <location>
        <begin position="211"/>
        <end position="243"/>
    </location>
</feature>
<evidence type="ECO:0000256" key="2">
    <source>
        <dbReference type="ARBA" id="ARBA00022475"/>
    </source>
</evidence>
<evidence type="ECO:0000256" key="7">
    <source>
        <dbReference type="ARBA" id="ARBA00023170"/>
    </source>
</evidence>
<evidence type="ECO:0000256" key="3">
    <source>
        <dbReference type="ARBA" id="ARBA00022692"/>
    </source>
</evidence>
<dbReference type="Proteomes" id="UP000046393">
    <property type="component" value="Unplaced"/>
</dbReference>
<evidence type="ECO:0000256" key="1">
    <source>
        <dbReference type="ARBA" id="ARBA00004651"/>
    </source>
</evidence>
<protein>
    <submittedName>
        <fullName evidence="13">G_PROTEIN_RECEP_F1_2 domain-containing protein</fullName>
    </submittedName>
</protein>
<sequence length="341" mass="39298">MDDYTDPATDNLTNQVISLQTNFVLPFSNYDNQSIMAIAGFYALLFILGTCGNSAILAVVHHVRGTDCRARHNTTLIYICVLSVVDFISMLPLPTTIIDQILGFWMFGTFTCKLFRLLEHIGKIFSTFILVCLSFDRYCAVCHPLQAQLRTNRLAHLMLTILFGFTCIMLAPIAIFARSKEIIIFERYNNQTRELTVLHLYKCVDDLGKRLFVLFSLTCFVIAYLLPLILMVFFYNGMLWRLFKQTRAVRKVYQGKHNPISRIAIYTLAICLFHFVCWTPYWISVLYSLYLEVFLPPDEAVLPSPAFIYFMYGVHALPYINSASNFILYGLLNRQVRLILS</sequence>
<dbReference type="SUPFAM" id="SSF81321">
    <property type="entry name" value="Family A G protein-coupled receptor-like"/>
    <property type="match status" value="1"/>
</dbReference>
<organism evidence="12 13">
    <name type="scientific">Syphacia muris</name>
    <dbReference type="NCBI Taxonomy" id="451379"/>
    <lineage>
        <taxon>Eukaryota</taxon>
        <taxon>Metazoa</taxon>
        <taxon>Ecdysozoa</taxon>
        <taxon>Nematoda</taxon>
        <taxon>Chromadorea</taxon>
        <taxon>Rhabditida</taxon>
        <taxon>Spirurina</taxon>
        <taxon>Oxyuridomorpha</taxon>
        <taxon>Oxyuroidea</taxon>
        <taxon>Oxyuridae</taxon>
        <taxon>Syphacia</taxon>
    </lineage>
</organism>
<feature type="transmembrane region" description="Helical" evidence="10">
    <location>
        <begin position="263"/>
        <end position="287"/>
    </location>
</feature>
<keyword evidence="2" id="KW-1003">Cell membrane</keyword>
<evidence type="ECO:0000256" key="5">
    <source>
        <dbReference type="ARBA" id="ARBA00023040"/>
    </source>
</evidence>
<dbReference type="Pfam" id="PF00001">
    <property type="entry name" value="7tm_1"/>
    <property type="match status" value="1"/>
</dbReference>